<evidence type="ECO:0000256" key="4">
    <source>
        <dbReference type="ARBA" id="ARBA00022989"/>
    </source>
</evidence>
<feature type="transmembrane region" description="Helical" evidence="11">
    <location>
        <begin position="351"/>
        <end position="373"/>
    </location>
</feature>
<dbReference type="SUPFAM" id="SSF81321">
    <property type="entry name" value="Family A G protein-coupled receptor-like"/>
    <property type="match status" value="1"/>
</dbReference>
<feature type="transmembrane region" description="Helical" evidence="11">
    <location>
        <begin position="310"/>
        <end position="331"/>
    </location>
</feature>
<proteinExistence type="predicted"/>
<dbReference type="PROSITE" id="PS50262">
    <property type="entry name" value="G_PROTEIN_RECEP_F1_2"/>
    <property type="match status" value="1"/>
</dbReference>
<dbReference type="InterPro" id="IPR017452">
    <property type="entry name" value="GPCR_Rhodpsn_7TM"/>
</dbReference>
<evidence type="ECO:0000313" key="13">
    <source>
        <dbReference type="EMBL" id="CAH1779703.1"/>
    </source>
</evidence>
<keyword evidence="3 11" id="KW-0812">Transmembrane</keyword>
<feature type="compositionally biased region" description="Low complexity" evidence="10">
    <location>
        <begin position="416"/>
        <end position="431"/>
    </location>
</feature>
<evidence type="ECO:0000313" key="14">
    <source>
        <dbReference type="Proteomes" id="UP000749559"/>
    </source>
</evidence>
<evidence type="ECO:0000256" key="1">
    <source>
        <dbReference type="ARBA" id="ARBA00004651"/>
    </source>
</evidence>
<comment type="subcellular location">
    <subcellularLocation>
        <location evidence="1">Cell membrane</location>
        <topology evidence="1">Multi-pass membrane protein</topology>
    </subcellularLocation>
</comment>
<dbReference type="GO" id="GO:0005886">
    <property type="term" value="C:plasma membrane"/>
    <property type="evidence" value="ECO:0007669"/>
    <property type="project" value="UniProtKB-SubCell"/>
</dbReference>
<dbReference type="InterPro" id="IPR000276">
    <property type="entry name" value="GPCR_Rhodpsn"/>
</dbReference>
<evidence type="ECO:0000259" key="12">
    <source>
        <dbReference type="PROSITE" id="PS50262"/>
    </source>
</evidence>
<keyword evidence="4 11" id="KW-1133">Transmembrane helix</keyword>
<dbReference type="PANTHER" id="PTHR24246">
    <property type="entry name" value="OLFACTORY RECEPTOR AND ADENOSINE RECEPTOR"/>
    <property type="match status" value="1"/>
</dbReference>
<dbReference type="Pfam" id="PF00001">
    <property type="entry name" value="7tm_1"/>
    <property type="match status" value="1"/>
</dbReference>
<evidence type="ECO:0000256" key="9">
    <source>
        <dbReference type="ARBA" id="ARBA00023224"/>
    </source>
</evidence>
<keyword evidence="6 11" id="KW-0472">Membrane</keyword>
<dbReference type="AlphaFoldDB" id="A0A8J1TU95"/>
<dbReference type="Gene3D" id="1.20.1070.10">
    <property type="entry name" value="Rhodopsin 7-helix transmembrane proteins"/>
    <property type="match status" value="1"/>
</dbReference>
<dbReference type="EMBL" id="CAIIXF020000003">
    <property type="protein sequence ID" value="CAH1779704.1"/>
    <property type="molecule type" value="Genomic_DNA"/>
</dbReference>
<sequence>MEIHLTKTNDSLTHQLYNVTVNDMYAQQALRSRLEQNETYLRLLIFGGILCFIAVLANIISIFAIRQIPGKMTANHLMFVNLSVADAFAALMYYLWIVSIVLISWKESHLRVIFYMTYLTHAGYVLFYVASNLSLLMFAIYRYLAIYRPISFSDVSSLCKICGSLTGVWIVSVLIAWPGTFPLFVRPPQPCIYTETASRGMTTNPTIVLHTSAADDKFIAANSTERTPTTVQFEEGIGYSDVRTNCDSTQEFVESPGMSFENLYNYWNYIWPGVMILSFLTIVVLYILVSRYLHRRSARWRSERNMDENLYAFITTVFLMTTLTISIVPYFTYMMIRFHNVHADQMILIRVYYNFIVYLPWINFISDPIIYGYRTKNIRDGYFKIAYNMSSCFRSTFRYRTGPRTSVSYSRANGRSSFSTRSSITATTTTL</sequence>
<reference evidence="13" key="1">
    <citation type="submission" date="2022-03" db="EMBL/GenBank/DDBJ databases">
        <authorList>
            <person name="Martin C."/>
        </authorList>
    </citation>
    <scope>NUCLEOTIDE SEQUENCE</scope>
</reference>
<keyword evidence="8" id="KW-0325">Glycoprotein</keyword>
<organism evidence="13 14">
    <name type="scientific">Owenia fusiformis</name>
    <name type="common">Polychaete worm</name>
    <dbReference type="NCBI Taxonomy" id="6347"/>
    <lineage>
        <taxon>Eukaryota</taxon>
        <taxon>Metazoa</taxon>
        <taxon>Spiralia</taxon>
        <taxon>Lophotrochozoa</taxon>
        <taxon>Annelida</taxon>
        <taxon>Polychaeta</taxon>
        <taxon>Sedentaria</taxon>
        <taxon>Canalipalpata</taxon>
        <taxon>Sabellida</taxon>
        <taxon>Oweniida</taxon>
        <taxon>Oweniidae</taxon>
        <taxon>Owenia</taxon>
    </lineage>
</organism>
<keyword evidence="9" id="KW-0807">Transducer</keyword>
<protein>
    <recommendedName>
        <fullName evidence="12">G-protein coupled receptors family 1 profile domain-containing protein</fullName>
    </recommendedName>
</protein>
<evidence type="ECO:0000256" key="7">
    <source>
        <dbReference type="ARBA" id="ARBA00023170"/>
    </source>
</evidence>
<feature type="compositionally biased region" description="Polar residues" evidence="10">
    <location>
        <begin position="404"/>
        <end position="415"/>
    </location>
</feature>
<evidence type="ECO:0000256" key="3">
    <source>
        <dbReference type="ARBA" id="ARBA00022692"/>
    </source>
</evidence>
<name>A0A8J1TU95_OWEFU</name>
<feature type="transmembrane region" description="Helical" evidence="11">
    <location>
        <begin position="40"/>
        <end position="65"/>
    </location>
</feature>
<dbReference type="CDD" id="cd00637">
    <property type="entry name" value="7tm_classA_rhodopsin-like"/>
    <property type="match status" value="1"/>
</dbReference>
<keyword evidence="14" id="KW-1185">Reference proteome</keyword>
<evidence type="ECO:0000256" key="11">
    <source>
        <dbReference type="SAM" id="Phobius"/>
    </source>
</evidence>
<evidence type="ECO:0000256" key="2">
    <source>
        <dbReference type="ARBA" id="ARBA00022475"/>
    </source>
</evidence>
<comment type="caution">
    <text evidence="13">The sequence shown here is derived from an EMBL/GenBank/DDBJ whole genome shotgun (WGS) entry which is preliminary data.</text>
</comment>
<feature type="transmembrane region" description="Helical" evidence="11">
    <location>
        <begin position="269"/>
        <end position="289"/>
    </location>
</feature>
<dbReference type="OrthoDB" id="6283631at2759"/>
<keyword evidence="5" id="KW-0297">G-protein coupled receptor</keyword>
<keyword evidence="7" id="KW-0675">Receptor</keyword>
<dbReference type="EMBL" id="CAIIXF020000003">
    <property type="protein sequence ID" value="CAH1779703.1"/>
    <property type="molecule type" value="Genomic_DNA"/>
</dbReference>
<accession>A0A8J1TU95</accession>
<evidence type="ECO:0000256" key="8">
    <source>
        <dbReference type="ARBA" id="ARBA00023180"/>
    </source>
</evidence>
<dbReference type="Proteomes" id="UP000749559">
    <property type="component" value="Unassembled WGS sequence"/>
</dbReference>
<keyword evidence="2" id="KW-1003">Cell membrane</keyword>
<dbReference type="PRINTS" id="PR00237">
    <property type="entry name" value="GPCRRHODOPSN"/>
</dbReference>
<gene>
    <name evidence="13" type="ORF">OFUS_LOCUS6482</name>
</gene>
<feature type="transmembrane region" description="Helical" evidence="11">
    <location>
        <begin position="125"/>
        <end position="145"/>
    </location>
</feature>
<feature type="transmembrane region" description="Helical" evidence="11">
    <location>
        <begin position="77"/>
        <end position="105"/>
    </location>
</feature>
<dbReference type="GO" id="GO:0004930">
    <property type="term" value="F:G protein-coupled receptor activity"/>
    <property type="evidence" value="ECO:0007669"/>
    <property type="project" value="UniProtKB-KW"/>
</dbReference>
<feature type="transmembrane region" description="Helical" evidence="11">
    <location>
        <begin position="157"/>
        <end position="177"/>
    </location>
</feature>
<dbReference type="PANTHER" id="PTHR24246:SF27">
    <property type="entry name" value="ADENOSINE RECEPTOR, ISOFORM A"/>
    <property type="match status" value="1"/>
</dbReference>
<feature type="domain" description="G-protein coupled receptors family 1 profile" evidence="12">
    <location>
        <begin position="57"/>
        <end position="371"/>
    </location>
</feature>
<evidence type="ECO:0000256" key="5">
    <source>
        <dbReference type="ARBA" id="ARBA00023040"/>
    </source>
</evidence>
<evidence type="ECO:0000256" key="6">
    <source>
        <dbReference type="ARBA" id="ARBA00023136"/>
    </source>
</evidence>
<evidence type="ECO:0000256" key="10">
    <source>
        <dbReference type="SAM" id="MobiDB-lite"/>
    </source>
</evidence>
<feature type="region of interest" description="Disordered" evidence="10">
    <location>
        <begin position="404"/>
        <end position="431"/>
    </location>
</feature>